<feature type="transmembrane region" description="Helical" evidence="1">
    <location>
        <begin position="65"/>
        <end position="83"/>
    </location>
</feature>
<evidence type="ECO:0008006" key="4">
    <source>
        <dbReference type="Google" id="ProtNLM"/>
    </source>
</evidence>
<accession>A0A1G7ZF76</accession>
<keyword evidence="1" id="KW-0812">Transmembrane</keyword>
<dbReference type="STRING" id="370764.SAMN04489810_2024"/>
<evidence type="ECO:0000313" key="3">
    <source>
        <dbReference type="Proteomes" id="UP000199009"/>
    </source>
</evidence>
<organism evidence="2 3">
    <name type="scientific">Microbacterium pygmaeum</name>
    <dbReference type="NCBI Taxonomy" id="370764"/>
    <lineage>
        <taxon>Bacteria</taxon>
        <taxon>Bacillati</taxon>
        <taxon>Actinomycetota</taxon>
        <taxon>Actinomycetes</taxon>
        <taxon>Micrococcales</taxon>
        <taxon>Microbacteriaceae</taxon>
        <taxon>Microbacterium</taxon>
    </lineage>
</organism>
<dbReference type="Proteomes" id="UP000199009">
    <property type="component" value="Chromosome I"/>
</dbReference>
<name>A0A1G7ZF76_9MICO</name>
<feature type="transmembrane region" description="Helical" evidence="1">
    <location>
        <begin position="39"/>
        <end position="58"/>
    </location>
</feature>
<keyword evidence="1" id="KW-1133">Transmembrane helix</keyword>
<dbReference type="EMBL" id="LT629692">
    <property type="protein sequence ID" value="SDH06750.1"/>
    <property type="molecule type" value="Genomic_DNA"/>
</dbReference>
<dbReference type="OrthoDB" id="5082752at2"/>
<feature type="transmembrane region" description="Helical" evidence="1">
    <location>
        <begin position="95"/>
        <end position="113"/>
    </location>
</feature>
<feature type="transmembrane region" description="Helical" evidence="1">
    <location>
        <begin position="12"/>
        <end position="33"/>
    </location>
</feature>
<gene>
    <name evidence="2" type="ORF">SAMN04489810_2024</name>
</gene>
<protein>
    <recommendedName>
        <fullName evidence="4">Histidinol dehydrogenase</fullName>
    </recommendedName>
</protein>
<sequence length="135" mass="13537">MNSSLPARLGTWVVALVVGIVYGLAGTIAHSFSWGPLPIGLILAILGSAALLAAVRLLTSDRWSALATGLGMMVATLVFSGRGPGGSVIVPQTSLAIAWTIAVPILVAVVVAWPEGIASARAGTPAPADADARSN</sequence>
<keyword evidence="3" id="KW-1185">Reference proteome</keyword>
<evidence type="ECO:0000313" key="2">
    <source>
        <dbReference type="EMBL" id="SDH06750.1"/>
    </source>
</evidence>
<dbReference type="AlphaFoldDB" id="A0A1G7ZF76"/>
<proteinExistence type="predicted"/>
<evidence type="ECO:0000256" key="1">
    <source>
        <dbReference type="SAM" id="Phobius"/>
    </source>
</evidence>
<keyword evidence="1" id="KW-0472">Membrane</keyword>
<reference evidence="2 3" key="1">
    <citation type="submission" date="2016-10" db="EMBL/GenBank/DDBJ databases">
        <authorList>
            <person name="de Groot N.N."/>
        </authorList>
    </citation>
    <scope>NUCLEOTIDE SEQUENCE [LARGE SCALE GENOMIC DNA]</scope>
    <source>
        <strain evidence="2 3">DSM 23142</strain>
    </source>
</reference>
<dbReference type="RefSeq" id="WP_091489337.1">
    <property type="nucleotide sequence ID" value="NZ_LT629692.1"/>
</dbReference>